<dbReference type="EMBL" id="CAFZ01000087">
    <property type="protein sequence ID" value="CCA70588.1"/>
    <property type="molecule type" value="Genomic_DNA"/>
</dbReference>
<evidence type="ECO:0000313" key="3">
    <source>
        <dbReference type="EMBL" id="CCA70588.1"/>
    </source>
</evidence>
<feature type="transmembrane region" description="Helical" evidence="2">
    <location>
        <begin position="94"/>
        <end position="114"/>
    </location>
</feature>
<feature type="compositionally biased region" description="Basic and acidic residues" evidence="1">
    <location>
        <begin position="243"/>
        <end position="260"/>
    </location>
</feature>
<dbReference type="OMA" id="AYANRQW"/>
<dbReference type="OrthoDB" id="3249582at2759"/>
<dbReference type="InParanoid" id="G4TGZ4"/>
<dbReference type="Proteomes" id="UP000007148">
    <property type="component" value="Unassembled WGS sequence"/>
</dbReference>
<proteinExistence type="predicted"/>
<feature type="transmembrane region" description="Helical" evidence="2">
    <location>
        <begin position="17"/>
        <end position="39"/>
    </location>
</feature>
<keyword evidence="2" id="KW-0812">Transmembrane</keyword>
<feature type="transmembrane region" description="Helical" evidence="2">
    <location>
        <begin position="166"/>
        <end position="185"/>
    </location>
</feature>
<accession>G4TGZ4</accession>
<comment type="caution">
    <text evidence="3">The sequence shown here is derived from an EMBL/GenBank/DDBJ whole genome shotgun (WGS) entry which is preliminary data.</text>
</comment>
<dbReference type="STRING" id="1109443.G4TGZ4"/>
<reference evidence="3 4" key="1">
    <citation type="journal article" date="2011" name="PLoS Pathog.">
        <title>Endophytic Life Strategies Decoded by Genome and Transcriptome Analyses of the Mutualistic Root Symbiont Piriformospora indica.</title>
        <authorList>
            <person name="Zuccaro A."/>
            <person name="Lahrmann U."/>
            <person name="Guldener U."/>
            <person name="Langen G."/>
            <person name="Pfiffi S."/>
            <person name="Biedenkopf D."/>
            <person name="Wong P."/>
            <person name="Samans B."/>
            <person name="Grimm C."/>
            <person name="Basiewicz M."/>
            <person name="Murat C."/>
            <person name="Martin F."/>
            <person name="Kogel K.H."/>
        </authorList>
    </citation>
    <scope>NUCLEOTIDE SEQUENCE [LARGE SCALE GENOMIC DNA]</scope>
    <source>
        <strain evidence="3 4">DSM 11827</strain>
    </source>
</reference>
<keyword evidence="2" id="KW-0472">Membrane</keyword>
<keyword evidence="2" id="KW-1133">Transmembrane helix</keyword>
<protein>
    <submittedName>
        <fullName evidence="3">Uncharacterized protein</fullName>
    </submittedName>
</protein>
<dbReference type="HOGENOM" id="CLU_083659_0_0_1"/>
<evidence type="ECO:0000256" key="2">
    <source>
        <dbReference type="SAM" id="Phobius"/>
    </source>
</evidence>
<evidence type="ECO:0000313" key="4">
    <source>
        <dbReference type="Proteomes" id="UP000007148"/>
    </source>
</evidence>
<evidence type="ECO:0000256" key="1">
    <source>
        <dbReference type="SAM" id="MobiDB-lite"/>
    </source>
</evidence>
<name>G4TGZ4_SERID</name>
<feature type="transmembrane region" description="Helical" evidence="2">
    <location>
        <begin position="59"/>
        <end position="82"/>
    </location>
</feature>
<dbReference type="eggNOG" id="ENOG502SE93">
    <property type="taxonomic scope" value="Eukaryota"/>
</dbReference>
<feature type="region of interest" description="Disordered" evidence="1">
    <location>
        <begin position="228"/>
        <end position="260"/>
    </location>
</feature>
<gene>
    <name evidence="3" type="ORF">PIIN_04525</name>
</gene>
<sequence>MTVAPSRRFCCCIPVRLGVFVLSFVSLIASGLVAGVVWVALAKGPANHVHFAENLKIGLIIAGVLYTLFALISLAGLVGALIRSRALVKTFAIFLWFQLFASMAYSIAFAIALFDKPLQNHLVNECIKQTNATTHALLDEHDHKTETNEDEVRDGCKSIFNASKPLFFVSFTLFFIVTLYCCIIVRRYGRQLTEEQIYLATANADSTTQAAFQPSYYPHTPLSRVEPGYGAAGASSNPYPFAQREHGFGSNRNRDTEANK</sequence>
<dbReference type="AlphaFoldDB" id="G4TGZ4"/>
<organism evidence="3 4">
    <name type="scientific">Serendipita indica (strain DSM 11827)</name>
    <name type="common">Root endophyte fungus</name>
    <name type="synonym">Piriformospora indica</name>
    <dbReference type="NCBI Taxonomy" id="1109443"/>
    <lineage>
        <taxon>Eukaryota</taxon>
        <taxon>Fungi</taxon>
        <taxon>Dikarya</taxon>
        <taxon>Basidiomycota</taxon>
        <taxon>Agaricomycotina</taxon>
        <taxon>Agaricomycetes</taxon>
        <taxon>Sebacinales</taxon>
        <taxon>Serendipitaceae</taxon>
        <taxon>Serendipita</taxon>
    </lineage>
</organism>
<keyword evidence="4" id="KW-1185">Reference proteome</keyword>